<dbReference type="NCBIfam" id="TIGR00778">
    <property type="entry name" value="ahpD_dom"/>
    <property type="match status" value="1"/>
</dbReference>
<dbReference type="InterPro" id="IPR029032">
    <property type="entry name" value="AhpD-like"/>
</dbReference>
<sequence length="250" mass="26882">MSRLPLVSPDSADTEQADLLAEVQRQLGRVPNLYAAMANSPATLRGYLNLRDALTRGKLSARVREQLALLVADENGCDYCTAAHTVRAERMGCTEQAIADTRSARAEDPHADAILRLARDVLRSRGRIDDDALAAARARGVSDAELSEIVGHVALNVLSNYFNHVAEPELDFPPAAPTKGTVMEAKWRSAGKVVLVEGYSLLDREGRSVRSVDEVRIAIEGGFLHVEVSDAAEVQVVSAPAVALVTYPAS</sequence>
<proteinExistence type="predicted"/>
<dbReference type="PANTHER" id="PTHR35446:SF3">
    <property type="entry name" value="CMD DOMAIN-CONTAINING PROTEIN"/>
    <property type="match status" value="1"/>
</dbReference>
<evidence type="ECO:0000259" key="1">
    <source>
        <dbReference type="Pfam" id="PF02627"/>
    </source>
</evidence>
<dbReference type="Proteomes" id="UP000540698">
    <property type="component" value="Unassembled WGS sequence"/>
</dbReference>
<dbReference type="PANTHER" id="PTHR35446">
    <property type="entry name" value="SI:CH211-175M2.5"/>
    <property type="match status" value="1"/>
</dbReference>
<dbReference type="AlphaFoldDB" id="A0A7X6L5Q6"/>
<dbReference type="SUPFAM" id="SSF69118">
    <property type="entry name" value="AhpD-like"/>
    <property type="match status" value="1"/>
</dbReference>
<dbReference type="GO" id="GO:0051920">
    <property type="term" value="F:peroxiredoxin activity"/>
    <property type="evidence" value="ECO:0007669"/>
    <property type="project" value="InterPro"/>
</dbReference>
<feature type="domain" description="Carboxymuconolactone decarboxylase-like" evidence="1">
    <location>
        <begin position="41"/>
        <end position="113"/>
    </location>
</feature>
<accession>A0A7X6L5Q6</accession>
<evidence type="ECO:0000313" key="2">
    <source>
        <dbReference type="EMBL" id="NKY28242.1"/>
    </source>
</evidence>
<protein>
    <submittedName>
        <fullName evidence="2">Carboxymuconolactone decarboxylase family protein</fullName>
    </submittedName>
</protein>
<reference evidence="2 3" key="1">
    <citation type="submission" date="2020-04" db="EMBL/GenBank/DDBJ databases">
        <title>MicrobeNet Type strains.</title>
        <authorList>
            <person name="Nicholson A.C."/>
        </authorList>
    </citation>
    <scope>NUCLEOTIDE SEQUENCE [LARGE SCALE GENOMIC DNA]</scope>
    <source>
        <strain evidence="2 3">DSM 44956</strain>
    </source>
</reference>
<organism evidence="2 3">
    <name type="scientific">Nocardia gamkensis</name>
    <dbReference type="NCBI Taxonomy" id="352869"/>
    <lineage>
        <taxon>Bacteria</taxon>
        <taxon>Bacillati</taxon>
        <taxon>Actinomycetota</taxon>
        <taxon>Actinomycetes</taxon>
        <taxon>Mycobacteriales</taxon>
        <taxon>Nocardiaceae</taxon>
        <taxon>Nocardia</taxon>
    </lineage>
</organism>
<gene>
    <name evidence="2" type="ORF">HGB38_18725</name>
</gene>
<dbReference type="InterPro" id="IPR003779">
    <property type="entry name" value="CMD-like"/>
</dbReference>
<dbReference type="EMBL" id="JAAXOS010000008">
    <property type="protein sequence ID" value="NKY28242.1"/>
    <property type="molecule type" value="Genomic_DNA"/>
</dbReference>
<comment type="caution">
    <text evidence="2">The sequence shown here is derived from an EMBL/GenBank/DDBJ whole genome shotgun (WGS) entry which is preliminary data.</text>
</comment>
<dbReference type="Pfam" id="PF02627">
    <property type="entry name" value="CMD"/>
    <property type="match status" value="1"/>
</dbReference>
<keyword evidence="3" id="KW-1185">Reference proteome</keyword>
<evidence type="ECO:0000313" key="3">
    <source>
        <dbReference type="Proteomes" id="UP000540698"/>
    </source>
</evidence>
<dbReference type="Gene3D" id="1.20.1290.10">
    <property type="entry name" value="AhpD-like"/>
    <property type="match status" value="1"/>
</dbReference>
<name>A0A7X6L5Q6_9NOCA</name>
<dbReference type="InterPro" id="IPR004675">
    <property type="entry name" value="AhpD_core"/>
</dbReference>
<dbReference type="RefSeq" id="WP_062967231.1">
    <property type="nucleotide sequence ID" value="NZ_JAAXOS010000008.1"/>
</dbReference>